<keyword evidence="3" id="KW-1185">Reference proteome</keyword>
<dbReference type="Proteomes" id="UP001138709">
    <property type="component" value="Unassembled WGS sequence"/>
</dbReference>
<keyword evidence="2" id="KW-0132">Cell division</keyword>
<feature type="transmembrane region" description="Helical" evidence="1">
    <location>
        <begin position="258"/>
        <end position="281"/>
    </location>
</feature>
<organism evidence="2 3">
    <name type="scientific">Neoroseomonas eburnea</name>
    <dbReference type="NCBI Taxonomy" id="1346889"/>
    <lineage>
        <taxon>Bacteria</taxon>
        <taxon>Pseudomonadati</taxon>
        <taxon>Pseudomonadota</taxon>
        <taxon>Alphaproteobacteria</taxon>
        <taxon>Acetobacterales</taxon>
        <taxon>Acetobacteraceae</taxon>
        <taxon>Neoroseomonas</taxon>
    </lineage>
</organism>
<dbReference type="GO" id="GO:0051301">
    <property type="term" value="P:cell division"/>
    <property type="evidence" value="ECO:0007669"/>
    <property type="project" value="UniProtKB-KW"/>
</dbReference>
<reference evidence="2" key="1">
    <citation type="submission" date="2020-01" db="EMBL/GenBank/DDBJ databases">
        <authorList>
            <person name="Rat A."/>
        </authorList>
    </citation>
    <scope>NUCLEOTIDE SEQUENCE</scope>
    <source>
        <strain evidence="2">LMG 31228</strain>
    </source>
</reference>
<evidence type="ECO:0000256" key="1">
    <source>
        <dbReference type="SAM" id="Phobius"/>
    </source>
</evidence>
<evidence type="ECO:0000313" key="3">
    <source>
        <dbReference type="Proteomes" id="UP001138709"/>
    </source>
</evidence>
<reference evidence="2" key="2">
    <citation type="journal article" date="2021" name="Syst. Appl. Microbiol.">
        <title>Roseomonas hellenica sp. nov., isolated from roots of wild-growing Alkanna tinctoria.</title>
        <authorList>
            <person name="Rat A."/>
            <person name="Naranjo H.D."/>
            <person name="Lebbe L."/>
            <person name="Cnockaert M."/>
            <person name="Krigas N."/>
            <person name="Grigoriadou K."/>
            <person name="Maloupa E."/>
            <person name="Willems A."/>
        </authorList>
    </citation>
    <scope>NUCLEOTIDE SEQUENCE</scope>
    <source>
        <strain evidence="2">LMG 31228</strain>
    </source>
</reference>
<dbReference type="InterPro" id="IPR004513">
    <property type="entry name" value="FtsX"/>
</dbReference>
<keyword evidence="2" id="KW-0131">Cell cycle</keyword>
<feature type="transmembrane region" description="Helical" evidence="1">
    <location>
        <begin position="163"/>
        <end position="183"/>
    </location>
</feature>
<name>A0A9X9XDI4_9PROT</name>
<dbReference type="AlphaFoldDB" id="A0A9X9XDI4"/>
<dbReference type="GO" id="GO:0016020">
    <property type="term" value="C:membrane"/>
    <property type="evidence" value="ECO:0007669"/>
    <property type="project" value="InterPro"/>
</dbReference>
<keyword evidence="1" id="KW-1133">Transmembrane helix</keyword>
<dbReference type="PANTHER" id="PTHR47755:SF1">
    <property type="entry name" value="CELL DIVISION PROTEIN FTSX"/>
    <property type="match status" value="1"/>
</dbReference>
<dbReference type="GO" id="GO:0032153">
    <property type="term" value="C:cell division site"/>
    <property type="evidence" value="ECO:0007669"/>
    <property type="project" value="TreeGrafter"/>
</dbReference>
<proteinExistence type="predicted"/>
<keyword evidence="1" id="KW-0812">Transmembrane</keyword>
<feature type="transmembrane region" description="Helical" evidence="1">
    <location>
        <begin position="21"/>
        <end position="41"/>
    </location>
</feature>
<accession>A0A9X9XDI4</accession>
<comment type="caution">
    <text evidence="2">The sequence shown here is derived from an EMBL/GenBank/DDBJ whole genome shotgun (WGS) entry which is preliminary data.</text>
</comment>
<evidence type="ECO:0000313" key="2">
    <source>
        <dbReference type="EMBL" id="MBR0681770.1"/>
    </source>
</evidence>
<gene>
    <name evidence="2" type="ORF">GXW74_14845</name>
</gene>
<protein>
    <submittedName>
        <fullName evidence="2">Cell division protein FtsX</fullName>
    </submittedName>
</protein>
<dbReference type="RefSeq" id="WP_211847301.1">
    <property type="nucleotide sequence ID" value="NZ_JAAEDL010000014.1"/>
</dbReference>
<keyword evidence="1" id="KW-0472">Membrane</keyword>
<dbReference type="EMBL" id="JAAEDL010000014">
    <property type="protein sequence ID" value="MBR0681770.1"/>
    <property type="molecule type" value="Genomic_DNA"/>
</dbReference>
<dbReference type="PANTHER" id="PTHR47755">
    <property type="entry name" value="CELL DIVISION PROTEIN FTSX"/>
    <property type="match status" value="1"/>
</dbReference>
<feature type="transmembrane region" description="Helical" evidence="1">
    <location>
        <begin position="215"/>
        <end position="238"/>
    </location>
</feature>
<sequence>MAEPRRRLARDPLGLRKALADRLLIGMVAAMALLAALALAGRGGAERLAQRWREGAQAAVTVQIPQPDVARMERALAILRAMPEVAGAEAVDPARMAELLRPWLGGAQSLPLPGVIELRLADLSADPVLIGDRVAEEVPGAVTEAHGIWVAHLSALAAAVQGVALAVLALVAAVSAAVVAVAVRAGLSARRDAVLVLHGLGATDAEVAGRFARRAAYLAGVGGALGTALALPALAGLVRLAGPLAGATSWHALPWLDLAAVPLAAAAVGWVATQASVRLWLRRLP</sequence>